<dbReference type="GO" id="GO:0003951">
    <property type="term" value="F:NAD+ kinase activity"/>
    <property type="evidence" value="ECO:0007669"/>
    <property type="project" value="UniProtKB-UniRule"/>
</dbReference>
<name>A0A7H9CK33_9BACT</name>
<keyword evidence="1 6" id="KW-0808">Transferase</keyword>
<dbReference type="InterPro" id="IPR002504">
    <property type="entry name" value="NADK"/>
</dbReference>
<evidence type="ECO:0000313" key="8">
    <source>
        <dbReference type="Proteomes" id="UP000509414"/>
    </source>
</evidence>
<dbReference type="GO" id="GO:0005524">
    <property type="term" value="F:ATP binding"/>
    <property type="evidence" value="ECO:0007669"/>
    <property type="project" value="UniProtKB-KW"/>
</dbReference>
<comment type="caution">
    <text evidence="6">Lacks conserved residue(s) required for the propagation of feature annotation.</text>
</comment>
<reference evidence="7 8" key="1">
    <citation type="submission" date="2020-02" db="EMBL/GenBank/DDBJ databases">
        <title>Complete genome sequence of the novel Campylobacter species Candidatus Campylobacter infans.</title>
        <authorList>
            <person name="Duim B."/>
            <person name="Zomer A."/>
            <person name="van der Graaf L."/>
            <person name="Wagenaar J."/>
        </authorList>
    </citation>
    <scope>NUCLEOTIDE SEQUENCE [LARGE SCALE GENOMIC DNA]</scope>
    <source>
        <strain evidence="7 8">19S00001</strain>
    </source>
</reference>
<dbReference type="HAMAP" id="MF_00361">
    <property type="entry name" value="NAD_kinase"/>
    <property type="match status" value="1"/>
</dbReference>
<evidence type="ECO:0000256" key="5">
    <source>
        <dbReference type="ARBA" id="ARBA00047925"/>
    </source>
</evidence>
<keyword evidence="2 6" id="KW-0418">Kinase</keyword>
<dbReference type="Pfam" id="PF20143">
    <property type="entry name" value="NAD_kinase_C"/>
    <property type="match status" value="1"/>
</dbReference>
<dbReference type="EMBL" id="CP049075">
    <property type="protein sequence ID" value="QLI05991.1"/>
    <property type="molecule type" value="Genomic_DNA"/>
</dbReference>
<protein>
    <recommendedName>
        <fullName evidence="6">NAD kinase</fullName>
        <ecNumber evidence="6">2.7.1.23</ecNumber>
    </recommendedName>
    <alternativeName>
        <fullName evidence="6">ATP-dependent NAD kinase</fullName>
    </alternativeName>
</protein>
<comment type="similarity">
    <text evidence="6">Belongs to the NAD kinase family.</text>
</comment>
<dbReference type="SUPFAM" id="SSF111331">
    <property type="entry name" value="NAD kinase/diacylglycerol kinase-like"/>
    <property type="match status" value="1"/>
</dbReference>
<feature type="binding site" evidence="6">
    <location>
        <begin position="145"/>
        <end position="146"/>
    </location>
    <ligand>
        <name>NAD(+)</name>
        <dbReference type="ChEBI" id="CHEBI:57540"/>
    </ligand>
</feature>
<keyword evidence="6" id="KW-0547">Nucleotide-binding</keyword>
<dbReference type="KEGG" id="cinf:CINF_1514"/>
<dbReference type="GO" id="GO:0019674">
    <property type="term" value="P:NAD+ metabolic process"/>
    <property type="evidence" value="ECO:0007669"/>
    <property type="project" value="InterPro"/>
</dbReference>
<keyword evidence="3 6" id="KW-0521">NADP</keyword>
<dbReference type="InterPro" id="IPR017437">
    <property type="entry name" value="ATP-NAD_kinase_PpnK-typ_C"/>
</dbReference>
<gene>
    <name evidence="7" type="primary">ppnK</name>
    <name evidence="6" type="synonym">nadK</name>
    <name evidence="7" type="ORF">CINF_1514</name>
</gene>
<accession>A0A7H9CK33</accession>
<dbReference type="GO" id="GO:0006741">
    <property type="term" value="P:NADP+ biosynthetic process"/>
    <property type="evidence" value="ECO:0007669"/>
    <property type="project" value="UniProtKB-UniRule"/>
</dbReference>
<feature type="binding site" evidence="6">
    <location>
        <begin position="186"/>
        <end position="191"/>
    </location>
    <ligand>
        <name>NAD(+)</name>
        <dbReference type="ChEBI" id="CHEBI:57540"/>
    </ligand>
</feature>
<comment type="catalytic activity">
    <reaction evidence="5 6">
        <text>NAD(+) + ATP = ADP + NADP(+) + H(+)</text>
        <dbReference type="Rhea" id="RHEA:18629"/>
        <dbReference type="ChEBI" id="CHEBI:15378"/>
        <dbReference type="ChEBI" id="CHEBI:30616"/>
        <dbReference type="ChEBI" id="CHEBI:57540"/>
        <dbReference type="ChEBI" id="CHEBI:58349"/>
        <dbReference type="ChEBI" id="CHEBI:456216"/>
        <dbReference type="EC" id="2.7.1.23"/>
    </reaction>
</comment>
<evidence type="ECO:0000256" key="2">
    <source>
        <dbReference type="ARBA" id="ARBA00022777"/>
    </source>
</evidence>
<evidence type="ECO:0000256" key="6">
    <source>
        <dbReference type="HAMAP-Rule" id="MF_00361"/>
    </source>
</evidence>
<evidence type="ECO:0000256" key="1">
    <source>
        <dbReference type="ARBA" id="ARBA00022679"/>
    </source>
</evidence>
<evidence type="ECO:0000313" key="7">
    <source>
        <dbReference type="EMBL" id="QLI05991.1"/>
    </source>
</evidence>
<sequence length="285" mass="31902">MIDFSSLDCALVTTKDASTQKDAILKLEQILSHLGITMLLENHSAKELGRNDGLSKDEIFSRTKLVICLGGDGNYIGACRKFWEYGAYLFGVHTGRLGFLTDVVIDECAVFLAELKNGKFYLQQPKFLQAKLIKGQNFISKLAFNDITLMREKINSITQIDAFLDGKYFNSYIGDGLIISSPMGSTAYNMSAGGAIMHPQCEIYAITPVCSHALTQRPLILPSNFEVEFRSNDDVVVLMDGQDYVGLKDYDSLKVGISQTSINLIRRMGHDYFDVLRQKLRWGHQ</sequence>
<evidence type="ECO:0000256" key="4">
    <source>
        <dbReference type="ARBA" id="ARBA00023027"/>
    </source>
</evidence>
<dbReference type="InterPro" id="IPR016064">
    <property type="entry name" value="NAD/diacylglycerol_kinase_sf"/>
</dbReference>
<dbReference type="InterPro" id="IPR017438">
    <property type="entry name" value="ATP-NAD_kinase_N"/>
</dbReference>
<dbReference type="Pfam" id="PF01513">
    <property type="entry name" value="NAD_kinase"/>
    <property type="match status" value="1"/>
</dbReference>
<evidence type="ECO:0000256" key="3">
    <source>
        <dbReference type="ARBA" id="ARBA00022857"/>
    </source>
</evidence>
<keyword evidence="6" id="KW-0067">ATP-binding</keyword>
<dbReference type="PANTHER" id="PTHR20275">
    <property type="entry name" value="NAD KINASE"/>
    <property type="match status" value="1"/>
</dbReference>
<feature type="binding site" evidence="6">
    <location>
        <begin position="72"/>
        <end position="73"/>
    </location>
    <ligand>
        <name>NAD(+)</name>
        <dbReference type="ChEBI" id="CHEBI:57540"/>
    </ligand>
</feature>
<feature type="binding site" evidence="6">
    <location>
        <position position="242"/>
    </location>
    <ligand>
        <name>NAD(+)</name>
        <dbReference type="ChEBI" id="CHEBI:57540"/>
    </ligand>
</feature>
<feature type="active site" description="Proton acceptor" evidence="6">
    <location>
        <position position="72"/>
    </location>
</feature>
<dbReference type="Proteomes" id="UP000509414">
    <property type="component" value="Chromosome"/>
</dbReference>
<dbReference type="RefSeq" id="WP_179975105.1">
    <property type="nucleotide sequence ID" value="NZ_CP049075.1"/>
</dbReference>
<comment type="function">
    <text evidence="6">Involved in the regulation of the intracellular balance of NAD and NADP, and is a key enzyme in the biosynthesis of NADP. Catalyzes specifically the phosphorylation on 2'-hydroxyl of the adenosine moiety of NAD to yield NADP.</text>
</comment>
<organism evidence="7 8">
    <name type="scientific">Candidatus Campylobacter infans</name>
    <dbReference type="NCBI Taxonomy" id="2561898"/>
    <lineage>
        <taxon>Bacteria</taxon>
        <taxon>Pseudomonadati</taxon>
        <taxon>Campylobacterota</taxon>
        <taxon>Epsilonproteobacteria</taxon>
        <taxon>Campylobacterales</taxon>
        <taxon>Campylobacteraceae</taxon>
        <taxon>Campylobacter</taxon>
    </lineage>
</organism>
<comment type="subcellular location">
    <subcellularLocation>
        <location evidence="6">Cytoplasm</location>
    </subcellularLocation>
</comment>
<comment type="cofactor">
    <cofactor evidence="6">
        <name>a divalent metal cation</name>
        <dbReference type="ChEBI" id="CHEBI:60240"/>
    </cofactor>
</comment>
<dbReference type="PANTHER" id="PTHR20275:SF0">
    <property type="entry name" value="NAD KINASE"/>
    <property type="match status" value="1"/>
</dbReference>
<dbReference type="EC" id="2.7.1.23" evidence="6"/>
<proteinExistence type="inferred from homology"/>
<dbReference type="GO" id="GO:0046872">
    <property type="term" value="F:metal ion binding"/>
    <property type="evidence" value="ECO:0007669"/>
    <property type="project" value="UniProtKB-UniRule"/>
</dbReference>
<dbReference type="Gene3D" id="2.60.200.30">
    <property type="entry name" value="Probable inorganic polyphosphate/atp-NAD kinase, domain 2"/>
    <property type="match status" value="1"/>
</dbReference>
<dbReference type="AlphaFoldDB" id="A0A7H9CK33"/>
<keyword evidence="6" id="KW-0963">Cytoplasm</keyword>
<keyword evidence="8" id="KW-1185">Reference proteome</keyword>
<dbReference type="GO" id="GO:0051287">
    <property type="term" value="F:NAD binding"/>
    <property type="evidence" value="ECO:0007669"/>
    <property type="project" value="UniProtKB-ARBA"/>
</dbReference>
<feature type="binding site" evidence="6">
    <location>
        <position position="175"/>
    </location>
    <ligand>
        <name>NAD(+)</name>
        <dbReference type="ChEBI" id="CHEBI:57540"/>
    </ligand>
</feature>
<dbReference type="GO" id="GO:0005737">
    <property type="term" value="C:cytoplasm"/>
    <property type="evidence" value="ECO:0007669"/>
    <property type="project" value="UniProtKB-SubCell"/>
</dbReference>
<keyword evidence="4 6" id="KW-0520">NAD</keyword>
<dbReference type="Gene3D" id="3.40.50.10330">
    <property type="entry name" value="Probable inorganic polyphosphate/atp-NAD kinase, domain 1"/>
    <property type="match status" value="1"/>
</dbReference>